<dbReference type="AlphaFoldDB" id="A0A401PSZ0"/>
<reference evidence="1 2" key="1">
    <citation type="journal article" date="2018" name="Nat. Ecol. Evol.">
        <title>Shark genomes provide insights into elasmobranch evolution and the origin of vertebrates.</title>
        <authorList>
            <person name="Hara Y"/>
            <person name="Yamaguchi K"/>
            <person name="Onimaru K"/>
            <person name="Kadota M"/>
            <person name="Koyanagi M"/>
            <person name="Keeley SD"/>
            <person name="Tatsumi K"/>
            <person name="Tanaka K"/>
            <person name="Motone F"/>
            <person name="Kageyama Y"/>
            <person name="Nozu R"/>
            <person name="Adachi N"/>
            <person name="Nishimura O"/>
            <person name="Nakagawa R"/>
            <person name="Tanegashima C"/>
            <person name="Kiyatake I"/>
            <person name="Matsumoto R"/>
            <person name="Murakumo K"/>
            <person name="Nishida K"/>
            <person name="Terakita A"/>
            <person name="Kuratani S"/>
            <person name="Sato K"/>
            <person name="Hyodo S Kuraku.S."/>
        </authorList>
    </citation>
    <scope>NUCLEOTIDE SEQUENCE [LARGE SCALE GENOMIC DNA]</scope>
</reference>
<gene>
    <name evidence="1" type="ORF">scyTo_0019858</name>
</gene>
<evidence type="ECO:0000313" key="1">
    <source>
        <dbReference type="EMBL" id="GCB76218.1"/>
    </source>
</evidence>
<feature type="non-terminal residue" evidence="1">
    <location>
        <position position="1"/>
    </location>
</feature>
<comment type="caution">
    <text evidence="1">The sequence shown here is derived from an EMBL/GenBank/DDBJ whole genome shotgun (WGS) entry which is preliminary data.</text>
</comment>
<organism evidence="1 2">
    <name type="scientific">Scyliorhinus torazame</name>
    <name type="common">Cloudy catshark</name>
    <name type="synonym">Catulus torazame</name>
    <dbReference type="NCBI Taxonomy" id="75743"/>
    <lineage>
        <taxon>Eukaryota</taxon>
        <taxon>Metazoa</taxon>
        <taxon>Chordata</taxon>
        <taxon>Craniata</taxon>
        <taxon>Vertebrata</taxon>
        <taxon>Chondrichthyes</taxon>
        <taxon>Elasmobranchii</taxon>
        <taxon>Galeomorphii</taxon>
        <taxon>Galeoidea</taxon>
        <taxon>Carcharhiniformes</taxon>
        <taxon>Scyliorhinidae</taxon>
        <taxon>Scyliorhinus</taxon>
    </lineage>
</organism>
<dbReference type="Proteomes" id="UP000288216">
    <property type="component" value="Unassembled WGS sequence"/>
</dbReference>
<proteinExistence type="predicted"/>
<keyword evidence="2" id="KW-1185">Reference proteome</keyword>
<evidence type="ECO:0000313" key="2">
    <source>
        <dbReference type="Proteomes" id="UP000288216"/>
    </source>
</evidence>
<name>A0A401PSZ0_SCYTO</name>
<protein>
    <submittedName>
        <fullName evidence="1">Uncharacterized protein</fullName>
    </submittedName>
</protein>
<dbReference type="EMBL" id="BFAA01015229">
    <property type="protein sequence ID" value="GCB76218.1"/>
    <property type="molecule type" value="Genomic_DNA"/>
</dbReference>
<sequence length="42" mass="5054">LSFYGVIPLRVCVLGTCQLKMVKLRLTFQGFHQELWRDSRWQ</sequence>
<accession>A0A401PSZ0</accession>